<dbReference type="GO" id="GO:0019706">
    <property type="term" value="F:protein-cysteine S-palmitoyltransferase activity"/>
    <property type="evidence" value="ECO:0007669"/>
    <property type="project" value="UniProtKB-EC"/>
</dbReference>
<dbReference type="GO" id="GO:0005783">
    <property type="term" value="C:endoplasmic reticulum"/>
    <property type="evidence" value="ECO:0007669"/>
    <property type="project" value="TreeGrafter"/>
</dbReference>
<comment type="caution">
    <text evidence="10">The sequence shown here is derived from an EMBL/GenBank/DDBJ whole genome shotgun (WGS) entry which is preliminary data.</text>
</comment>
<dbReference type="EMBL" id="CAJNOV010001448">
    <property type="protein sequence ID" value="CAF1062270.1"/>
    <property type="molecule type" value="Genomic_DNA"/>
</dbReference>
<dbReference type="Proteomes" id="UP000663887">
    <property type="component" value="Unassembled WGS sequence"/>
</dbReference>
<protein>
    <recommendedName>
        <fullName evidence="7">Palmitoyltransferase</fullName>
        <ecNumber evidence="7">2.3.1.225</ecNumber>
    </recommendedName>
</protein>
<evidence type="ECO:0000313" key="10">
    <source>
        <dbReference type="EMBL" id="CAF1409781.1"/>
    </source>
</evidence>
<keyword evidence="2 7" id="KW-0808">Transferase</keyword>
<dbReference type="Proteomes" id="UP000663856">
    <property type="component" value="Unassembled WGS sequence"/>
</dbReference>
<feature type="transmembrane region" description="Helical" evidence="7">
    <location>
        <begin position="128"/>
        <end position="151"/>
    </location>
</feature>
<evidence type="ECO:0000256" key="4">
    <source>
        <dbReference type="ARBA" id="ARBA00022989"/>
    </source>
</evidence>
<evidence type="ECO:0000313" key="13">
    <source>
        <dbReference type="EMBL" id="CAF2263970.1"/>
    </source>
</evidence>
<evidence type="ECO:0000256" key="2">
    <source>
        <dbReference type="ARBA" id="ARBA00022679"/>
    </source>
</evidence>
<dbReference type="Proteomes" id="UP000663866">
    <property type="component" value="Unassembled WGS sequence"/>
</dbReference>
<dbReference type="InterPro" id="IPR039859">
    <property type="entry name" value="PFA4/ZDH16/20/ERF2-like"/>
</dbReference>
<feature type="transmembrane region" description="Helical" evidence="7">
    <location>
        <begin position="189"/>
        <end position="207"/>
    </location>
</feature>
<proteinExistence type="inferred from homology"/>
<dbReference type="EMBL" id="CAJOBG010000997">
    <property type="protein sequence ID" value="CAF3882407.1"/>
    <property type="molecule type" value="Genomic_DNA"/>
</dbReference>
<keyword evidence="17" id="KW-1185">Reference proteome</keyword>
<evidence type="ECO:0000256" key="3">
    <source>
        <dbReference type="ARBA" id="ARBA00022692"/>
    </source>
</evidence>
<keyword evidence="4 7" id="KW-1133">Transmembrane helix</keyword>
<dbReference type="EMBL" id="CAJNRE010021850">
    <property type="protein sequence ID" value="CAF2263970.1"/>
    <property type="molecule type" value="Genomic_DNA"/>
</dbReference>
<dbReference type="GO" id="GO:0005794">
    <property type="term" value="C:Golgi apparatus"/>
    <property type="evidence" value="ECO:0007669"/>
    <property type="project" value="TreeGrafter"/>
</dbReference>
<evidence type="ECO:0000256" key="7">
    <source>
        <dbReference type="RuleBase" id="RU079119"/>
    </source>
</evidence>
<dbReference type="AlphaFoldDB" id="A0A815LZN5"/>
<dbReference type="InterPro" id="IPR001594">
    <property type="entry name" value="Palmitoyltrfase_DHHC"/>
</dbReference>
<comment type="subcellular location">
    <subcellularLocation>
        <location evidence="1">Membrane</location>
        <topology evidence="1">Multi-pass membrane protein</topology>
    </subcellularLocation>
</comment>
<feature type="transmembrane region" description="Helical" evidence="7">
    <location>
        <begin position="12"/>
        <end position="33"/>
    </location>
</feature>
<dbReference type="GO" id="GO:0006612">
    <property type="term" value="P:protein targeting to membrane"/>
    <property type="evidence" value="ECO:0007669"/>
    <property type="project" value="TreeGrafter"/>
</dbReference>
<dbReference type="GO" id="GO:0016020">
    <property type="term" value="C:membrane"/>
    <property type="evidence" value="ECO:0007669"/>
    <property type="project" value="UniProtKB-SubCell"/>
</dbReference>
<evidence type="ECO:0000313" key="16">
    <source>
        <dbReference type="Proteomes" id="UP000663834"/>
    </source>
</evidence>
<keyword evidence="6 7" id="KW-0012">Acyltransferase</keyword>
<name>A0A815LZN5_9BILA</name>
<keyword evidence="5 7" id="KW-0472">Membrane</keyword>
<evidence type="ECO:0000313" key="11">
    <source>
        <dbReference type="EMBL" id="CAF2072081.1"/>
    </source>
</evidence>
<dbReference type="PANTHER" id="PTHR22883">
    <property type="entry name" value="ZINC FINGER DHHC DOMAIN CONTAINING PROTEIN"/>
    <property type="match status" value="1"/>
</dbReference>
<dbReference type="PROSITE" id="PS50216">
    <property type="entry name" value="DHHC"/>
    <property type="match status" value="1"/>
</dbReference>
<comment type="domain">
    <text evidence="7">The DHHC domain is required for palmitoyltransferase activity.</text>
</comment>
<comment type="similarity">
    <text evidence="7">Belongs to the DHHC palmitoyltransferase family.</text>
</comment>
<sequence length="248" mass="29693">MKIFLLRSLNYIAWSYAYIGLLYALYFIYFIVVPNYREQNQLSNSVYLIFNIVFLYFFSQGYLNMILTTFAPMSNSDEKKTDRCCDTCLDYTRERSHHCYLCRTCIPTQDHHCFFVGTCIGKHNQLNFLLMLFHLICAHLIGYGFVCNYLWNELGGFHFVTILKIFFFNIGYVIGFVKTKWEVFICLHHYLVYFDIGFISSLFYHMMKRSLNGQTYYEEKKMILRKKQNFSQIFGSNKLILIFPFIRP</sequence>
<dbReference type="Pfam" id="PF01529">
    <property type="entry name" value="DHHC"/>
    <property type="match status" value="1"/>
</dbReference>
<accession>A0A815LZN5</accession>
<reference evidence="10" key="1">
    <citation type="submission" date="2021-02" db="EMBL/GenBank/DDBJ databases">
        <authorList>
            <person name="Nowell W R."/>
        </authorList>
    </citation>
    <scope>NUCLEOTIDE SEQUENCE</scope>
</reference>
<evidence type="ECO:0000259" key="8">
    <source>
        <dbReference type="Pfam" id="PF01529"/>
    </source>
</evidence>
<feature type="transmembrane region" description="Helical" evidence="7">
    <location>
        <begin position="45"/>
        <end position="70"/>
    </location>
</feature>
<dbReference type="EMBL" id="CAJNRG010009534">
    <property type="protein sequence ID" value="CAF2114666.1"/>
    <property type="molecule type" value="Genomic_DNA"/>
</dbReference>
<dbReference type="Proteomes" id="UP000663824">
    <property type="component" value="Unassembled WGS sequence"/>
</dbReference>
<dbReference type="Proteomes" id="UP000663834">
    <property type="component" value="Unassembled WGS sequence"/>
</dbReference>
<evidence type="ECO:0000256" key="1">
    <source>
        <dbReference type="ARBA" id="ARBA00004141"/>
    </source>
</evidence>
<feature type="transmembrane region" description="Helical" evidence="7">
    <location>
        <begin position="157"/>
        <end position="177"/>
    </location>
</feature>
<dbReference type="Proteomes" id="UP000663855">
    <property type="component" value="Unassembled WGS sequence"/>
</dbReference>
<organism evidence="10 16">
    <name type="scientific">Rotaria magnacalcarata</name>
    <dbReference type="NCBI Taxonomy" id="392030"/>
    <lineage>
        <taxon>Eukaryota</taxon>
        <taxon>Metazoa</taxon>
        <taxon>Spiralia</taxon>
        <taxon>Gnathifera</taxon>
        <taxon>Rotifera</taxon>
        <taxon>Eurotatoria</taxon>
        <taxon>Bdelloidea</taxon>
        <taxon>Philodinida</taxon>
        <taxon>Philodinidae</taxon>
        <taxon>Rotaria</taxon>
    </lineage>
</organism>
<evidence type="ECO:0000313" key="9">
    <source>
        <dbReference type="EMBL" id="CAF1062270.1"/>
    </source>
</evidence>
<dbReference type="Proteomes" id="UP000663842">
    <property type="component" value="Unassembled WGS sequence"/>
</dbReference>
<dbReference type="EMBL" id="CAJOBF010003345">
    <property type="protein sequence ID" value="CAF4086500.1"/>
    <property type="molecule type" value="Genomic_DNA"/>
</dbReference>
<evidence type="ECO:0000313" key="15">
    <source>
        <dbReference type="EMBL" id="CAF4086500.1"/>
    </source>
</evidence>
<evidence type="ECO:0000256" key="6">
    <source>
        <dbReference type="ARBA" id="ARBA00023315"/>
    </source>
</evidence>
<gene>
    <name evidence="9" type="ORF">CJN711_LOCUS5291</name>
    <name evidence="10" type="ORF">KQP761_LOCUS10090</name>
    <name evidence="13" type="ORF">MBJ925_LOCUS38871</name>
    <name evidence="14" type="ORF">OVN521_LOCUS8536</name>
    <name evidence="15" type="ORF">UXM345_LOCUS21402</name>
    <name evidence="11" type="ORF">WKI299_LOCUS14345</name>
    <name evidence="12" type="ORF">XDN619_LOCUS21430</name>
</gene>
<dbReference type="EMBL" id="CAJNOW010004247">
    <property type="protein sequence ID" value="CAF1409781.1"/>
    <property type="molecule type" value="Genomic_DNA"/>
</dbReference>
<comment type="catalytic activity">
    <reaction evidence="7">
        <text>L-cysteinyl-[protein] + hexadecanoyl-CoA = S-hexadecanoyl-L-cysteinyl-[protein] + CoA</text>
        <dbReference type="Rhea" id="RHEA:36683"/>
        <dbReference type="Rhea" id="RHEA-COMP:10131"/>
        <dbReference type="Rhea" id="RHEA-COMP:11032"/>
        <dbReference type="ChEBI" id="CHEBI:29950"/>
        <dbReference type="ChEBI" id="CHEBI:57287"/>
        <dbReference type="ChEBI" id="CHEBI:57379"/>
        <dbReference type="ChEBI" id="CHEBI:74151"/>
        <dbReference type="EC" id="2.3.1.225"/>
    </reaction>
</comment>
<evidence type="ECO:0000313" key="14">
    <source>
        <dbReference type="EMBL" id="CAF3882407.1"/>
    </source>
</evidence>
<dbReference type="OrthoDB" id="302728at2759"/>
<evidence type="ECO:0000313" key="17">
    <source>
        <dbReference type="Proteomes" id="UP000663866"/>
    </source>
</evidence>
<evidence type="ECO:0000313" key="12">
    <source>
        <dbReference type="EMBL" id="CAF2114666.1"/>
    </source>
</evidence>
<evidence type="ECO:0000256" key="5">
    <source>
        <dbReference type="ARBA" id="ARBA00023136"/>
    </source>
</evidence>
<dbReference type="EMBL" id="CAJNRF010005579">
    <property type="protein sequence ID" value="CAF2072081.1"/>
    <property type="molecule type" value="Genomic_DNA"/>
</dbReference>
<keyword evidence="3 7" id="KW-0812">Transmembrane</keyword>
<dbReference type="EC" id="2.3.1.225" evidence="7"/>
<feature type="domain" description="Palmitoyltransferase DHHC" evidence="8">
    <location>
        <begin position="79"/>
        <end position="221"/>
    </location>
</feature>